<proteinExistence type="predicted"/>
<name>A0A081AF37_PHYNI</name>
<dbReference type="Proteomes" id="UP000028582">
    <property type="component" value="Unassembled WGS sequence"/>
</dbReference>
<feature type="non-terminal residue" evidence="1">
    <location>
        <position position="31"/>
    </location>
</feature>
<accession>A0A081AF37</accession>
<gene>
    <name evidence="1" type="ORF">F444_07318</name>
</gene>
<sequence length="31" mass="3553">MPLSEVDDERTRAMAKWRATNSKAVKADMIM</sequence>
<evidence type="ECO:0000313" key="1">
    <source>
        <dbReference type="EMBL" id="ETO77498.1"/>
    </source>
</evidence>
<comment type="caution">
    <text evidence="1">The sequence shown here is derived from an EMBL/GenBank/DDBJ whole genome shotgun (WGS) entry which is preliminary data.</text>
</comment>
<reference evidence="1 2" key="1">
    <citation type="submission" date="2013-11" db="EMBL/GenBank/DDBJ databases">
        <title>The Genome Sequence of Phytophthora parasitica P1976.</title>
        <authorList>
            <consortium name="The Broad Institute Genomics Platform"/>
            <person name="Russ C."/>
            <person name="Tyler B."/>
            <person name="Panabieres F."/>
            <person name="Shan W."/>
            <person name="Tripathy S."/>
            <person name="Grunwald N."/>
            <person name="Machado M."/>
            <person name="Johnson C.S."/>
            <person name="Walker B."/>
            <person name="Young S."/>
            <person name="Zeng Q."/>
            <person name="Gargeya S."/>
            <person name="Fitzgerald M."/>
            <person name="Haas B."/>
            <person name="Abouelleil A."/>
            <person name="Allen A.W."/>
            <person name="Alvarado L."/>
            <person name="Arachchi H.M."/>
            <person name="Berlin A.M."/>
            <person name="Chapman S.B."/>
            <person name="Gainer-Dewar J."/>
            <person name="Goldberg J."/>
            <person name="Griggs A."/>
            <person name="Gujja S."/>
            <person name="Hansen M."/>
            <person name="Howarth C."/>
            <person name="Imamovic A."/>
            <person name="Ireland A."/>
            <person name="Larimer J."/>
            <person name="McCowan C."/>
            <person name="Murphy C."/>
            <person name="Pearson M."/>
            <person name="Poon T.W."/>
            <person name="Priest M."/>
            <person name="Roberts A."/>
            <person name="Saif S."/>
            <person name="Shea T."/>
            <person name="Sisk P."/>
            <person name="Sykes S."/>
            <person name="Wortman J."/>
            <person name="Nusbaum C."/>
            <person name="Birren B."/>
        </authorList>
    </citation>
    <scope>NUCLEOTIDE SEQUENCE [LARGE SCALE GENOMIC DNA]</scope>
    <source>
        <strain evidence="1 2">P1976</strain>
    </source>
</reference>
<evidence type="ECO:0000313" key="2">
    <source>
        <dbReference type="Proteomes" id="UP000028582"/>
    </source>
</evidence>
<organism evidence="1 2">
    <name type="scientific">Phytophthora nicotianae P1976</name>
    <dbReference type="NCBI Taxonomy" id="1317066"/>
    <lineage>
        <taxon>Eukaryota</taxon>
        <taxon>Sar</taxon>
        <taxon>Stramenopiles</taxon>
        <taxon>Oomycota</taxon>
        <taxon>Peronosporomycetes</taxon>
        <taxon>Peronosporales</taxon>
        <taxon>Peronosporaceae</taxon>
        <taxon>Phytophthora</taxon>
    </lineage>
</organism>
<dbReference type="EMBL" id="ANJA01001355">
    <property type="protein sequence ID" value="ETO77498.1"/>
    <property type="molecule type" value="Genomic_DNA"/>
</dbReference>
<protein>
    <submittedName>
        <fullName evidence="1">Uncharacterized protein</fullName>
    </submittedName>
</protein>
<dbReference type="AlphaFoldDB" id="A0A081AF37"/>